<keyword evidence="5" id="KW-0614">Plasmid</keyword>
<evidence type="ECO:0000256" key="1">
    <source>
        <dbReference type="ARBA" id="ARBA00022598"/>
    </source>
</evidence>
<dbReference type="GO" id="GO:0004357">
    <property type="term" value="F:glutamate-cysteine ligase activity"/>
    <property type="evidence" value="ECO:0007669"/>
    <property type="project" value="UniProtKB-EC"/>
</dbReference>
<sequence length="414" mass="43936">MSHPAFRGSDRPTLGVELELQLVDARTLATRDACDRVLAAIPAAFAGAIKPEMHACCVEVATGVCIDTADVADDLGAKLRALAAAAHGLGMRAAWGGTHPFTHWQHQGITPTPRYRALVERYREPLLRQATFGLHVHVGVPDGDAAIRACDGIRAHLPTLAALAANSPFWCGRATGMRAHRVEIIAATPTGGLPPRLGDWDHFAALVDRLSASGCIESLKDLWWDVRPSPANGTVEVRVCDMPPDLPSVLALAALIQCLVHALARDAGRDAAGGPEEVRSLLTRQNRWAASRHGLDADLIDPRTGRSRSARDVVRRLAHDLRGEAEALGCVADLERAWAMADGPTGADRQLVIYERTGDLTAVARGMVPDLDDGSIDMRPSGHDRPIPAPGVGRPAYAVVPPFAPAPGHSVAAG</sequence>
<protein>
    <recommendedName>
        <fullName evidence="4">Putative glutamate--cysteine ligase 2</fullName>
        <ecNumber evidence="4">6.3.2.2</ecNumber>
    </recommendedName>
    <alternativeName>
        <fullName evidence="4">Gamma-glutamylcysteine synthetase 2</fullName>
        <shortName evidence="4">GCS 2</shortName>
        <shortName evidence="4">Gamma-GCS 2</shortName>
    </alternativeName>
</protein>
<dbReference type="InterPro" id="IPR006336">
    <property type="entry name" value="GCS2"/>
</dbReference>
<name>A0A518HFL7_9BACT</name>
<dbReference type="HAMAP" id="MF_01609">
    <property type="entry name" value="Glu_cys_ligase_2"/>
    <property type="match status" value="1"/>
</dbReference>
<evidence type="ECO:0000313" key="5">
    <source>
        <dbReference type="EMBL" id="QDV39586.1"/>
    </source>
</evidence>
<keyword evidence="1 4" id="KW-0436">Ligase</keyword>
<keyword evidence="6" id="KW-1185">Reference proteome</keyword>
<evidence type="ECO:0000256" key="3">
    <source>
        <dbReference type="ARBA" id="ARBA00022840"/>
    </source>
</evidence>
<dbReference type="AlphaFoldDB" id="A0A518HFL7"/>
<evidence type="ECO:0000256" key="2">
    <source>
        <dbReference type="ARBA" id="ARBA00022741"/>
    </source>
</evidence>
<dbReference type="InterPro" id="IPR011793">
    <property type="entry name" value="YbdK"/>
</dbReference>
<geneLocation type="plasmid" evidence="6">
    <name>pelp_3</name>
</geneLocation>
<organism evidence="5 6">
    <name type="scientific">Tautonia plasticadhaerens</name>
    <dbReference type="NCBI Taxonomy" id="2527974"/>
    <lineage>
        <taxon>Bacteria</taxon>
        <taxon>Pseudomonadati</taxon>
        <taxon>Planctomycetota</taxon>
        <taxon>Planctomycetia</taxon>
        <taxon>Isosphaerales</taxon>
        <taxon>Isosphaeraceae</taxon>
        <taxon>Tautonia</taxon>
    </lineage>
</organism>
<dbReference type="EMBL" id="CP036429">
    <property type="protein sequence ID" value="QDV39586.1"/>
    <property type="molecule type" value="Genomic_DNA"/>
</dbReference>
<dbReference type="Pfam" id="PF04107">
    <property type="entry name" value="GCS2"/>
    <property type="match status" value="1"/>
</dbReference>
<dbReference type="EC" id="6.3.2.2" evidence="4"/>
<dbReference type="Gene3D" id="3.30.590.20">
    <property type="match status" value="1"/>
</dbReference>
<comment type="catalytic activity">
    <reaction evidence="4">
        <text>L-cysteine + L-glutamate + ATP = gamma-L-glutamyl-L-cysteine + ADP + phosphate + H(+)</text>
        <dbReference type="Rhea" id="RHEA:13285"/>
        <dbReference type="ChEBI" id="CHEBI:15378"/>
        <dbReference type="ChEBI" id="CHEBI:29985"/>
        <dbReference type="ChEBI" id="CHEBI:30616"/>
        <dbReference type="ChEBI" id="CHEBI:35235"/>
        <dbReference type="ChEBI" id="CHEBI:43474"/>
        <dbReference type="ChEBI" id="CHEBI:58173"/>
        <dbReference type="ChEBI" id="CHEBI:456216"/>
        <dbReference type="EC" id="6.3.2.2"/>
    </reaction>
</comment>
<dbReference type="InterPro" id="IPR050141">
    <property type="entry name" value="GCL_type2/YbdK_subfam"/>
</dbReference>
<dbReference type="RefSeq" id="WP_145279777.1">
    <property type="nucleotide sequence ID" value="NZ_CP036429.1"/>
</dbReference>
<dbReference type="SUPFAM" id="SSF55931">
    <property type="entry name" value="Glutamine synthetase/guanido kinase"/>
    <property type="match status" value="1"/>
</dbReference>
<accession>A0A518HFL7</accession>
<dbReference type="NCBIfam" id="TIGR02050">
    <property type="entry name" value="gshA_cyan_rel"/>
    <property type="match status" value="1"/>
</dbReference>
<keyword evidence="2 4" id="KW-0547">Nucleotide-binding</keyword>
<comment type="similarity">
    <text evidence="4">Belongs to the glutamate--cysteine ligase type 2 family. YbdK subfamily.</text>
</comment>
<dbReference type="PANTHER" id="PTHR36510">
    <property type="entry name" value="GLUTAMATE--CYSTEINE LIGASE 2-RELATED"/>
    <property type="match status" value="1"/>
</dbReference>
<dbReference type="PANTHER" id="PTHR36510:SF1">
    <property type="entry name" value="GLUTAMATE--CYSTEINE LIGASE 2-RELATED"/>
    <property type="match status" value="1"/>
</dbReference>
<dbReference type="InterPro" id="IPR014746">
    <property type="entry name" value="Gln_synth/guanido_kin_cat_dom"/>
</dbReference>
<comment type="function">
    <text evidence="4">ATP-dependent carboxylate-amine ligase which exhibits weak glutamate--cysteine ligase activity.</text>
</comment>
<dbReference type="Proteomes" id="UP000317835">
    <property type="component" value="Plasmid pElP_3"/>
</dbReference>
<dbReference type="KEGG" id="tpla:ElP_75570"/>
<dbReference type="GO" id="GO:0042398">
    <property type="term" value="P:modified amino acid biosynthetic process"/>
    <property type="evidence" value="ECO:0007669"/>
    <property type="project" value="InterPro"/>
</dbReference>
<gene>
    <name evidence="5" type="primary">ybdK</name>
    <name evidence="5" type="ORF">ElP_75570</name>
</gene>
<proteinExistence type="inferred from homology"/>
<evidence type="ECO:0000256" key="4">
    <source>
        <dbReference type="HAMAP-Rule" id="MF_01609"/>
    </source>
</evidence>
<dbReference type="GO" id="GO:0005524">
    <property type="term" value="F:ATP binding"/>
    <property type="evidence" value="ECO:0007669"/>
    <property type="project" value="UniProtKB-KW"/>
</dbReference>
<dbReference type="OrthoDB" id="9769628at2"/>
<reference evidence="5 6" key="1">
    <citation type="submission" date="2019-02" db="EMBL/GenBank/DDBJ databases">
        <title>Deep-cultivation of Planctomycetes and their phenomic and genomic characterization uncovers novel biology.</title>
        <authorList>
            <person name="Wiegand S."/>
            <person name="Jogler M."/>
            <person name="Boedeker C."/>
            <person name="Pinto D."/>
            <person name="Vollmers J."/>
            <person name="Rivas-Marin E."/>
            <person name="Kohn T."/>
            <person name="Peeters S.H."/>
            <person name="Heuer A."/>
            <person name="Rast P."/>
            <person name="Oberbeckmann S."/>
            <person name="Bunk B."/>
            <person name="Jeske O."/>
            <person name="Meyerdierks A."/>
            <person name="Storesund J.E."/>
            <person name="Kallscheuer N."/>
            <person name="Luecker S."/>
            <person name="Lage O.M."/>
            <person name="Pohl T."/>
            <person name="Merkel B.J."/>
            <person name="Hornburger P."/>
            <person name="Mueller R.-W."/>
            <person name="Bruemmer F."/>
            <person name="Labrenz M."/>
            <person name="Spormann A.M."/>
            <person name="Op den Camp H."/>
            <person name="Overmann J."/>
            <person name="Amann R."/>
            <person name="Jetten M.S.M."/>
            <person name="Mascher T."/>
            <person name="Medema M.H."/>
            <person name="Devos D.P."/>
            <person name="Kaster A.-K."/>
            <person name="Ovreas L."/>
            <person name="Rohde M."/>
            <person name="Galperin M.Y."/>
            <person name="Jogler C."/>
        </authorList>
    </citation>
    <scope>NUCLEOTIDE SEQUENCE [LARGE SCALE GENOMIC DNA]</scope>
    <source>
        <strain evidence="5 6">ElP</strain>
        <plasmid evidence="6">pelp_3</plasmid>
    </source>
</reference>
<evidence type="ECO:0000313" key="6">
    <source>
        <dbReference type="Proteomes" id="UP000317835"/>
    </source>
</evidence>
<keyword evidence="3 4" id="KW-0067">ATP-binding</keyword>